<feature type="active site" description="Proton acceptor" evidence="3">
    <location>
        <position position="110"/>
    </location>
</feature>
<dbReference type="HAMAP" id="MF_00170">
    <property type="entry name" value="Rib_5P_isom_A"/>
    <property type="match status" value="1"/>
</dbReference>
<dbReference type="GO" id="GO:0009052">
    <property type="term" value="P:pentose-phosphate shunt, non-oxidative branch"/>
    <property type="evidence" value="ECO:0007669"/>
    <property type="project" value="UniProtKB-UniRule"/>
</dbReference>
<name>A0A7W6NWD3_9SPHN</name>
<dbReference type="NCBIfam" id="TIGR00021">
    <property type="entry name" value="rpiA"/>
    <property type="match status" value="1"/>
</dbReference>
<evidence type="ECO:0000256" key="2">
    <source>
        <dbReference type="ARBA" id="ARBA00023235"/>
    </source>
</evidence>
<feature type="binding site" evidence="3">
    <location>
        <begin position="101"/>
        <end position="104"/>
    </location>
    <ligand>
        <name>substrate</name>
    </ligand>
</feature>
<dbReference type="Proteomes" id="UP000557392">
    <property type="component" value="Unassembled WGS sequence"/>
</dbReference>
<dbReference type="FunFam" id="3.40.50.1360:FF:000001">
    <property type="entry name" value="Ribose-5-phosphate isomerase A"/>
    <property type="match status" value="1"/>
</dbReference>
<keyword evidence="2 3" id="KW-0413">Isomerase</keyword>
<feature type="binding site" evidence="3">
    <location>
        <begin position="33"/>
        <end position="36"/>
    </location>
    <ligand>
        <name>substrate</name>
    </ligand>
</feature>
<dbReference type="InterPro" id="IPR037171">
    <property type="entry name" value="NagB/RpiA_transferase-like"/>
</dbReference>
<organism evidence="4 5">
    <name type="scientific">Sphingomonas kyeonggiensis</name>
    <dbReference type="NCBI Taxonomy" id="1268553"/>
    <lineage>
        <taxon>Bacteria</taxon>
        <taxon>Pseudomonadati</taxon>
        <taxon>Pseudomonadota</taxon>
        <taxon>Alphaproteobacteria</taxon>
        <taxon>Sphingomonadales</taxon>
        <taxon>Sphingomonadaceae</taxon>
        <taxon>Sphingomonas</taxon>
    </lineage>
</organism>
<comment type="similarity">
    <text evidence="3">Belongs to the ribose 5-phosphate isomerase family.</text>
</comment>
<dbReference type="GO" id="GO:0006014">
    <property type="term" value="P:D-ribose metabolic process"/>
    <property type="evidence" value="ECO:0007669"/>
    <property type="project" value="TreeGrafter"/>
</dbReference>
<sequence length="236" mass="24726">MAQISAGTDEMKCAASVAAVEEVRDGMIVGLGTGSTARHAIEAIARRIAEGLRIEPVATSHATADFAASLGIPVRDFASFAAIDLAIDGVDEIDPALRAIKGAGGAMLREKIVATAATRMLAVADSSKLAEQLGNRPVPIEILPFAQAFVEHRVRDLGGEPALRRTMAETPFVTDQANFVLDAHFASIEAPGALAAALDACPGILAHGLFLTEIDALYVAGHDGVSRRERQPREPK</sequence>
<dbReference type="PANTHER" id="PTHR11934:SF0">
    <property type="entry name" value="RIBOSE-5-PHOSPHATE ISOMERASE"/>
    <property type="match status" value="1"/>
</dbReference>
<comment type="catalytic activity">
    <reaction evidence="1 3">
        <text>aldehydo-D-ribose 5-phosphate = D-ribulose 5-phosphate</text>
        <dbReference type="Rhea" id="RHEA:14657"/>
        <dbReference type="ChEBI" id="CHEBI:58121"/>
        <dbReference type="ChEBI" id="CHEBI:58273"/>
        <dbReference type="EC" id="5.3.1.6"/>
    </reaction>
</comment>
<dbReference type="CDD" id="cd01398">
    <property type="entry name" value="RPI_A"/>
    <property type="match status" value="1"/>
</dbReference>
<dbReference type="InterPro" id="IPR020672">
    <property type="entry name" value="Ribose5P_isomerase_typA_subgr"/>
</dbReference>
<dbReference type="SUPFAM" id="SSF75445">
    <property type="entry name" value="D-ribose-5-phosphate isomerase (RpiA), lid domain"/>
    <property type="match status" value="1"/>
</dbReference>
<dbReference type="GO" id="GO:0005829">
    <property type="term" value="C:cytosol"/>
    <property type="evidence" value="ECO:0007669"/>
    <property type="project" value="TreeGrafter"/>
</dbReference>
<dbReference type="AlphaFoldDB" id="A0A7W6NWD3"/>
<evidence type="ECO:0000256" key="1">
    <source>
        <dbReference type="ARBA" id="ARBA00001713"/>
    </source>
</evidence>
<feature type="binding site" evidence="3">
    <location>
        <position position="128"/>
    </location>
    <ligand>
        <name>substrate</name>
    </ligand>
</feature>
<dbReference type="PANTHER" id="PTHR11934">
    <property type="entry name" value="RIBOSE-5-PHOSPHATE ISOMERASE"/>
    <property type="match status" value="1"/>
</dbReference>
<gene>
    <name evidence="3" type="primary">rpiA</name>
    <name evidence="4" type="ORF">GGR46_001084</name>
</gene>
<dbReference type="NCBIfam" id="NF001924">
    <property type="entry name" value="PRK00702.1"/>
    <property type="match status" value="1"/>
</dbReference>
<dbReference type="Pfam" id="PF06026">
    <property type="entry name" value="Rib_5-P_isom_A"/>
    <property type="match status" value="1"/>
</dbReference>
<comment type="function">
    <text evidence="3">Catalyzes the reversible conversion of ribose-5-phosphate to ribulose 5-phosphate.</text>
</comment>
<comment type="subunit">
    <text evidence="3">Homodimer.</text>
</comment>
<evidence type="ECO:0000313" key="5">
    <source>
        <dbReference type="Proteomes" id="UP000557392"/>
    </source>
</evidence>
<dbReference type="UniPathway" id="UPA00115">
    <property type="reaction ID" value="UER00412"/>
</dbReference>
<dbReference type="Gene3D" id="3.30.70.260">
    <property type="match status" value="1"/>
</dbReference>
<dbReference type="EC" id="5.3.1.6" evidence="3"/>
<comment type="caution">
    <text evidence="4">The sequence shown here is derived from an EMBL/GenBank/DDBJ whole genome shotgun (WGS) entry which is preliminary data.</text>
</comment>
<dbReference type="InterPro" id="IPR004788">
    <property type="entry name" value="Ribose5P_isomerase_type_A"/>
</dbReference>
<dbReference type="SUPFAM" id="SSF100950">
    <property type="entry name" value="NagB/RpiA/CoA transferase-like"/>
    <property type="match status" value="1"/>
</dbReference>
<dbReference type="EMBL" id="JACIEH010000001">
    <property type="protein sequence ID" value="MBB4097551.1"/>
    <property type="molecule type" value="Genomic_DNA"/>
</dbReference>
<evidence type="ECO:0000313" key="4">
    <source>
        <dbReference type="EMBL" id="MBB4097551.1"/>
    </source>
</evidence>
<feature type="binding site" evidence="3">
    <location>
        <begin position="88"/>
        <end position="91"/>
    </location>
    <ligand>
        <name>substrate</name>
    </ligand>
</feature>
<accession>A0A7W6NWD3</accession>
<dbReference type="Gene3D" id="3.40.50.1360">
    <property type="match status" value="1"/>
</dbReference>
<keyword evidence="5" id="KW-1185">Reference proteome</keyword>
<comment type="pathway">
    <text evidence="3">Carbohydrate degradation; pentose phosphate pathway; D-ribose 5-phosphate from D-ribulose 5-phosphate (non-oxidative stage): step 1/1.</text>
</comment>
<protein>
    <recommendedName>
        <fullName evidence="3">Ribose-5-phosphate isomerase A</fullName>
        <ecNumber evidence="3">5.3.1.6</ecNumber>
    </recommendedName>
    <alternativeName>
        <fullName evidence="3">Phosphoriboisomerase A</fullName>
        <shortName evidence="3">PRI</shortName>
    </alternativeName>
</protein>
<evidence type="ECO:0000256" key="3">
    <source>
        <dbReference type="HAMAP-Rule" id="MF_00170"/>
    </source>
</evidence>
<dbReference type="GO" id="GO:0004751">
    <property type="term" value="F:ribose-5-phosphate isomerase activity"/>
    <property type="evidence" value="ECO:0007669"/>
    <property type="project" value="UniProtKB-UniRule"/>
</dbReference>
<reference evidence="4 5" key="1">
    <citation type="submission" date="2020-08" db="EMBL/GenBank/DDBJ databases">
        <title>Genomic Encyclopedia of Type Strains, Phase IV (KMG-IV): sequencing the most valuable type-strain genomes for metagenomic binning, comparative biology and taxonomic classification.</title>
        <authorList>
            <person name="Goeker M."/>
        </authorList>
    </citation>
    <scope>NUCLEOTIDE SEQUENCE [LARGE SCALE GENOMIC DNA]</scope>
    <source>
        <strain evidence="4 5">DSM 101806</strain>
    </source>
</reference>
<proteinExistence type="inferred from homology"/>